<evidence type="ECO:0000256" key="1">
    <source>
        <dbReference type="SAM" id="MobiDB-lite"/>
    </source>
</evidence>
<feature type="compositionally biased region" description="Polar residues" evidence="1">
    <location>
        <begin position="1125"/>
        <end position="1138"/>
    </location>
</feature>
<dbReference type="SUPFAM" id="SSF49265">
    <property type="entry name" value="Fibronectin type III"/>
    <property type="match status" value="5"/>
</dbReference>
<feature type="region of interest" description="Disordered" evidence="1">
    <location>
        <begin position="1"/>
        <end position="27"/>
    </location>
</feature>
<reference evidence="4" key="1">
    <citation type="submission" date="2016-01" db="EMBL/GenBank/DDBJ databases">
        <title>Reference transcriptome for the parasite Schistocephalus solidus: insights into the molecular evolution of parasitism.</title>
        <authorList>
            <person name="Hebert F.O."/>
            <person name="Grambauer S."/>
            <person name="Barber I."/>
            <person name="Landry C.R."/>
            <person name="Aubin-Horth N."/>
        </authorList>
    </citation>
    <scope>NUCLEOTIDE SEQUENCE</scope>
</reference>
<dbReference type="EMBL" id="GEEE01015991">
    <property type="protein sequence ID" value="JAP47234.1"/>
    <property type="molecule type" value="Transcribed_RNA"/>
</dbReference>
<feature type="region of interest" description="Disordered" evidence="1">
    <location>
        <begin position="1768"/>
        <end position="1792"/>
    </location>
</feature>
<proteinExistence type="predicted"/>
<keyword evidence="2" id="KW-0812">Transmembrane</keyword>
<feature type="domain" description="Fibronectin type-III" evidence="3">
    <location>
        <begin position="1538"/>
        <end position="1630"/>
    </location>
</feature>
<dbReference type="PROSITE" id="PS50853">
    <property type="entry name" value="FN3"/>
    <property type="match status" value="7"/>
</dbReference>
<dbReference type="PRINTS" id="PR00014">
    <property type="entry name" value="FNTYPEIII"/>
</dbReference>
<dbReference type="Pfam" id="PF00041">
    <property type="entry name" value="fn3"/>
    <property type="match status" value="3"/>
</dbReference>
<feature type="compositionally biased region" description="Polar residues" evidence="1">
    <location>
        <begin position="625"/>
        <end position="640"/>
    </location>
</feature>
<feature type="transmembrane region" description="Helical" evidence="2">
    <location>
        <begin position="2463"/>
        <end position="2482"/>
    </location>
</feature>
<name>A0A0X3P5H9_SCHSO</name>
<sequence>MLHDHPQESPLKSSFFPKPTQYPLERDSVYRPKFSQIICDKFFNKPFYEREIKSSEDMAEDKSHNKVAQVMKQSNGKENDTSVDNSVDAEISVKKLDPPEDSEGQTESSVNNEFKPDIVRKESDENNQSSSNVSTKVVTNAFSSGMKRKDSTGQHLTHKWVSNNGNEAAALSQVPLQQQLFGAAFPQIQPIFVPSGLPSFATPSLASPLAPFPNSHPFIANHRFKFVPTVQDKSIDASAQVSQNVPASGAGCYGVQQNNSGKEYYVMVHVDAGEVFSIRIGDHVQHIPGPATVRLVSNTGPPLPMPIHVPAGHLVQQIVDEEGILTHMILSPFPGPPSPYLKDGAPIMASPGSKDISNGQHLPTNKQVPRIFPNPSERPGVPLFCGSSLSGAYQPGPRRSGFASQPTSIQPHQLQASVTHISIPFTPQQYQHLQGNATGSGFNVVISPKTSPGLAVAGPTAANPVVQWQPSLPQISAVSAATTAPMAQEMTNAEQSKGSGIAAKSAVIKEETEAVTKVCSNDATSTKTAMNGNNAEDKVTSLVAVNDAADDRKDCISKVATKRSPDVDCEPKPLRNGIPSPDSKKPRKKKDSKPPATKKSGRSPDSSKSTEKGVVMTGTGVAAESNEQSNVGSPAKSTTGDPKISPTGPNQSATSSRKNATGAKRKTAPQGRITQNCPGAIPAEVDVVPSKEATHLQTSANLKTSKAGSVEATVCPTDASFKTTTGASAAVIPSTSVAGAPDGGGVDKKGAEGGLVMHFPGMLPGGVIPLCPSHPHQHHPLLPQFYGAPSLPFHPDQLTLRPGFFAGPPQFHPSPSVPAGPSSQPGPPPPPPPPHAFMAPFNPYFMPHATMLPPPSLYHYPCEFLTGPPQFKPTAGFTEEECAAIVKVLSKIAQPKISSVDCRSVTINLSVPDNLSIEAAATQVAPTRTAVMLSNSDAAAVSTATNMDALVPNTTPSDSATQTDPTLQSRIWSIPPSDLRFGLYLAESDGVFNCVYLGETPCILLQDLRPAVRYFIKACCIYEGLMGSFSETADFVTLSTKPSVLRPPVVMSKTKNSLSIRWTSSADNGSRITEYCLQFATLPKAGNLPVFYNCYKGPQRFHKLNHLNPSTSYLLRVCATNSHGQSPWSDAVSATTSGLPPPTPEPPHLLEATSQSLRLSWRPRTPPPNQGSSQAGEEQDPEAIKVRSPRRGVRHILEMLDTQMKQQQQQPKQQTQQRFKQVYEGEALEYLVEGLRRSSLYRFRLAAGNSDGLSAWCDPVAFRTAPDNPSAPRSLRLRGRVRPYQVNLCWLLPDDDGGLPVQAYRLEVQLAHFPTSAVIRQFRTSTHDATDVPLSAKVPADTEVGQTTQVPICWPWVIAPADDSTFASRPPSSLVLQTPSVALAGLSLTKQSVLRSVPSNPQLPRRVTSSAKAVNDRCGSSAAGVDCGVRGGGADGEDTFSFTDSSLSGSDSEGDQQQPGQPELVWYSIYEGRAREVAVCNLTPGLTLQFRVRATSDRLEGSPVKRTEAAPLPRKISWGPASPYPLKLTIPAVPPMNPPANIRPYGRPRPNGLRITWDPPASNGGAPIVSYELWQSVSDPLSGSPLKSPVRSNLRTHPSSESMCNLAISPATIAVTTVVSAPTTAVSSPVHKLHSSGRGPHPTGSHAPASAGQLVYSGPEADCWVGGLRAGQAYGFRARAKNATGWSGWSAWQTLSTAASPPQEPTVPPRVLPLSATSVAVTWDPVVRVNGAEITEYRVEWQSVAPGGEVATNSAAEGVLAEAEETDLGGEGFDTDCGPRNPSPSRTSHSKSSVGQCTSFQLVYTGLERRFELHHMQPASQLSFRVCAVNSAGASPWSAPGSCVMPPSYPDQPFDLGLDRSPQHETTCTSNPAVYSNAVVDGVSLSSANLIWTAPLNNGCPITHYNLELVKHNEAGLLHVDGKLRDAPQLLRLFLEDGDRQYRSGDGYSHEPSFSEEICLAHDASSISSDGCQDTTENAELELCPPDATELRGLVCVSDARTDSATSRSIKSVRFTLTGLQPDTKYRVRVQAVNAVGEGPFSGFFHFSTLPALPPAPILTCFGSTAGGIKLQWSLAPPTTDSTTRTASATPTADLASCQASGKWPPLRYTLEISRKPESKGWSVVYEGNQSAFKVRRLTEATTYFFRVVATNISGTGPFSSTLCVKTPYAPPPPVKAPSISEVGSTSCQVEWQPLNAMGQDPLIYVLQIMHVQHGISDSGDKAVTVYRGAQTSYVLSGLTSGADYIARVCAIRLCQVPVENSDFAVSSSSSYPKYNNCISSSDEEKSVLSNMERFDDDSSVNCSLDLDQPSLAQYRLLELAGPFSVGTAFTTVREAHPTRAAFDLRAFFTLATETSPVLQIQLRNTTAAAATAAAAGGGGATPATLIHTVDRGSYRGRNSRLTSGLVLLASAIKQTVVRLKHHTSNLAKDGSHSLRQLNGCVGLGSRRPRNAKVWTGITDKQAAVIFLVGFLVICLAVAWGFHQLWCAEESTLPNAHVLWPPGGSVEDGIPSARAAFWSTNRYHSGAEAQPAVQPQQQQNAP</sequence>
<evidence type="ECO:0000259" key="3">
    <source>
        <dbReference type="PROSITE" id="PS50853"/>
    </source>
</evidence>
<feature type="domain" description="Fibronectin type-III" evidence="3">
    <location>
        <begin position="1701"/>
        <end position="1848"/>
    </location>
</feature>
<evidence type="ECO:0000256" key="2">
    <source>
        <dbReference type="SAM" id="Phobius"/>
    </source>
</evidence>
<keyword evidence="2" id="KW-1133">Transmembrane helix</keyword>
<gene>
    <name evidence="4" type="ORF">TR121623</name>
</gene>
<dbReference type="InterPro" id="IPR036116">
    <property type="entry name" value="FN3_sf"/>
</dbReference>
<accession>A0A0X3P5H9</accession>
<feature type="region of interest" description="Disordered" evidence="1">
    <location>
        <begin position="1629"/>
        <end position="1652"/>
    </location>
</feature>
<keyword evidence="2" id="KW-0472">Membrane</keyword>
<feature type="compositionally biased region" description="Basic and acidic residues" evidence="1">
    <location>
        <begin position="55"/>
        <end position="64"/>
    </location>
</feature>
<dbReference type="PANTHER" id="PTHR24099:SF11">
    <property type="entry name" value="FIBRONECTIN TYPE III DOMAIN-CONTAINING 3BA-RELATED"/>
    <property type="match status" value="1"/>
</dbReference>
<evidence type="ECO:0000313" key="4">
    <source>
        <dbReference type="EMBL" id="JAP47234.1"/>
    </source>
</evidence>
<feature type="domain" description="Fibronectin type-III" evidence="3">
    <location>
        <begin position="1957"/>
        <end position="2052"/>
    </location>
</feature>
<feature type="region of interest" description="Disordered" evidence="1">
    <location>
        <begin position="802"/>
        <end position="834"/>
    </location>
</feature>
<feature type="compositionally biased region" description="Polar residues" evidence="1">
    <location>
        <begin position="647"/>
        <end position="659"/>
    </location>
</feature>
<feature type="compositionally biased region" description="Basic and acidic residues" evidence="1">
    <location>
        <begin position="563"/>
        <end position="573"/>
    </location>
</feature>
<feature type="domain" description="Fibronectin type-III" evidence="3">
    <location>
        <begin position="2074"/>
        <end position="2170"/>
    </location>
</feature>
<dbReference type="InterPro" id="IPR013783">
    <property type="entry name" value="Ig-like_fold"/>
</dbReference>
<feature type="domain" description="Fibronectin type-III" evidence="3">
    <location>
        <begin position="1143"/>
        <end position="1267"/>
    </location>
</feature>
<feature type="region of interest" description="Disordered" evidence="1">
    <location>
        <begin position="55"/>
        <end position="114"/>
    </location>
</feature>
<dbReference type="PANTHER" id="PTHR24099">
    <property type="entry name" value="E3 UBIQUITIN-PROTEIN LIGASE TRIM36-RELATED"/>
    <property type="match status" value="1"/>
</dbReference>
<feature type="compositionally biased region" description="Pro residues" evidence="1">
    <location>
        <begin position="810"/>
        <end position="834"/>
    </location>
</feature>
<feature type="domain" description="Fibronectin type-III" evidence="3">
    <location>
        <begin position="2174"/>
        <end position="2275"/>
    </location>
</feature>
<dbReference type="InterPro" id="IPR003961">
    <property type="entry name" value="FN3_dom"/>
</dbReference>
<protein>
    <recommendedName>
        <fullName evidence="3">Fibronectin type-III domain-containing protein</fullName>
    </recommendedName>
</protein>
<organism evidence="4">
    <name type="scientific">Schistocephalus solidus</name>
    <name type="common">Tapeworm</name>
    <dbReference type="NCBI Taxonomy" id="70667"/>
    <lineage>
        <taxon>Eukaryota</taxon>
        <taxon>Metazoa</taxon>
        <taxon>Spiralia</taxon>
        <taxon>Lophotrochozoa</taxon>
        <taxon>Platyhelminthes</taxon>
        <taxon>Cestoda</taxon>
        <taxon>Eucestoda</taxon>
        <taxon>Diphyllobothriidea</taxon>
        <taxon>Diphyllobothriidae</taxon>
        <taxon>Schistocephalus</taxon>
    </lineage>
</organism>
<feature type="compositionally biased region" description="Low complexity" evidence="1">
    <location>
        <begin position="1439"/>
        <end position="1462"/>
    </location>
</feature>
<feature type="compositionally biased region" description="Low complexity" evidence="1">
    <location>
        <begin position="1783"/>
        <end position="1792"/>
    </location>
</feature>
<feature type="region of interest" description="Disordered" evidence="1">
    <location>
        <begin position="1436"/>
        <end position="1462"/>
    </location>
</feature>
<feature type="domain" description="Fibronectin type-III" evidence="3">
    <location>
        <begin position="1044"/>
        <end position="1139"/>
    </location>
</feature>
<dbReference type="SMART" id="SM00060">
    <property type="entry name" value="FN3"/>
    <property type="match status" value="8"/>
</dbReference>
<dbReference type="Gene3D" id="2.60.40.10">
    <property type="entry name" value="Immunoglobulins"/>
    <property type="match status" value="9"/>
</dbReference>
<feature type="region of interest" description="Disordered" evidence="1">
    <location>
        <begin position="562"/>
        <end position="678"/>
    </location>
</feature>
<dbReference type="InterPro" id="IPR050617">
    <property type="entry name" value="E3_ligase_FN3/SPRY"/>
</dbReference>
<feature type="region of interest" description="Disordered" evidence="1">
    <location>
        <begin position="1125"/>
        <end position="1191"/>
    </location>
</feature>
<dbReference type="CDD" id="cd00063">
    <property type="entry name" value="FN3"/>
    <property type="match status" value="6"/>
</dbReference>